<evidence type="ECO:0000256" key="2">
    <source>
        <dbReference type="ARBA" id="ARBA00022448"/>
    </source>
</evidence>
<evidence type="ECO:0000256" key="1">
    <source>
        <dbReference type="ARBA" id="ARBA00004651"/>
    </source>
</evidence>
<dbReference type="HOGENOM" id="CLU_001265_60_4_9"/>
<feature type="transmembrane region" description="Helical" evidence="7">
    <location>
        <begin position="302"/>
        <end position="326"/>
    </location>
</feature>
<keyword evidence="4 7" id="KW-0812">Transmembrane</keyword>
<dbReference type="Proteomes" id="UP000010847">
    <property type="component" value="Chromosome"/>
</dbReference>
<dbReference type="KEGG" id="dmt:DESME_01225"/>
<dbReference type="AlphaFoldDB" id="W0E9F4"/>
<organism evidence="9 10">
    <name type="scientific">Desulfitobacterium metallireducens DSM 15288</name>
    <dbReference type="NCBI Taxonomy" id="871968"/>
    <lineage>
        <taxon>Bacteria</taxon>
        <taxon>Bacillati</taxon>
        <taxon>Bacillota</taxon>
        <taxon>Clostridia</taxon>
        <taxon>Eubacteriales</taxon>
        <taxon>Desulfitobacteriaceae</taxon>
        <taxon>Desulfitobacterium</taxon>
    </lineage>
</organism>
<dbReference type="Pfam" id="PF07690">
    <property type="entry name" value="MFS_1"/>
    <property type="match status" value="1"/>
</dbReference>
<evidence type="ECO:0000256" key="4">
    <source>
        <dbReference type="ARBA" id="ARBA00022692"/>
    </source>
</evidence>
<protein>
    <submittedName>
        <fullName evidence="9">Arabinose ABC transporter permease</fullName>
    </submittedName>
</protein>
<keyword evidence="2" id="KW-0813">Transport</keyword>
<proteinExistence type="predicted"/>
<evidence type="ECO:0000313" key="9">
    <source>
        <dbReference type="EMBL" id="AHF05854.1"/>
    </source>
</evidence>
<sequence length="401" mass="43880">MQKSEIPPPVLILVLGGFIQSTGNSLMWPLNSLFMYNVLGRTLTEAGMLISAQALTTLLGQFVSGFLADRFGAMRMMHFGFIGAIISLGLIARFPVWEVYAPGLLGFGLSIAFIFVPLNALISQLWPEGGRRGFNLLYVFNNAGVAVGTALGGVVANYSFRLIFLFNALAFSIYLIFILVGVPAKNGVNTNATSRRSRQTLSHDLSFPVLLSLSGGILMVWAAYIQLPTVLPVIMTQLGFSLPQYSILWTLNGIFIVTLQPFIQWIIRHWAHSFTRQFYLSCLLIGISFVILLAQFPYYSYLLAMLVLTLGEMLIFPAVPAAAAQIAPKGKAATYQGIAAGAASGGRVLGPLFGGLVFDYWGGQIIWILALSFIGISIFAFFLYQRAVRNFQHLIPLNPET</sequence>
<feature type="transmembrane region" description="Helical" evidence="7">
    <location>
        <begin position="364"/>
        <end position="384"/>
    </location>
</feature>
<dbReference type="GO" id="GO:0005886">
    <property type="term" value="C:plasma membrane"/>
    <property type="evidence" value="ECO:0007669"/>
    <property type="project" value="UniProtKB-SubCell"/>
</dbReference>
<reference evidence="9 10" key="1">
    <citation type="submission" date="2013-12" db="EMBL/GenBank/DDBJ databases">
        <authorList>
            <consortium name="DOE Joint Genome Institute"/>
            <person name="Smidt H."/>
            <person name="Huntemann M."/>
            <person name="Han J."/>
            <person name="Chen A."/>
            <person name="Kyrpides N."/>
            <person name="Mavromatis K."/>
            <person name="Markowitz V."/>
            <person name="Palaniappan K."/>
            <person name="Ivanova N."/>
            <person name="Schaumberg A."/>
            <person name="Pati A."/>
            <person name="Liolios K."/>
            <person name="Nordberg H.P."/>
            <person name="Cantor M.N."/>
            <person name="Hua S.X."/>
            <person name="Woyke T."/>
        </authorList>
    </citation>
    <scope>NUCLEOTIDE SEQUENCE [LARGE SCALE GENOMIC DNA]</scope>
    <source>
        <strain evidence="10">DSM 15288</strain>
    </source>
</reference>
<feature type="transmembrane region" description="Helical" evidence="7">
    <location>
        <begin position="9"/>
        <end position="28"/>
    </location>
</feature>
<dbReference type="InterPro" id="IPR011701">
    <property type="entry name" value="MFS"/>
</dbReference>
<dbReference type="Gene3D" id="1.20.1250.20">
    <property type="entry name" value="MFS general substrate transporter like domains"/>
    <property type="match status" value="1"/>
</dbReference>
<feature type="transmembrane region" description="Helical" evidence="7">
    <location>
        <begin position="103"/>
        <end position="122"/>
    </location>
</feature>
<dbReference type="InterPro" id="IPR050171">
    <property type="entry name" value="MFS_Transporters"/>
</dbReference>
<keyword evidence="6 7" id="KW-0472">Membrane</keyword>
<comment type="subcellular location">
    <subcellularLocation>
        <location evidence="1">Cell membrane</location>
        <topology evidence="1">Multi-pass membrane protein</topology>
    </subcellularLocation>
</comment>
<accession>W0E9F4</accession>
<name>W0E9F4_9FIRM</name>
<dbReference type="InterPro" id="IPR036259">
    <property type="entry name" value="MFS_trans_sf"/>
</dbReference>
<keyword evidence="5 7" id="KW-1133">Transmembrane helix</keyword>
<gene>
    <name evidence="9" type="ORF">DESME_01225</name>
</gene>
<dbReference type="InterPro" id="IPR020846">
    <property type="entry name" value="MFS_dom"/>
</dbReference>
<dbReference type="PROSITE" id="PS50850">
    <property type="entry name" value="MFS"/>
    <property type="match status" value="1"/>
</dbReference>
<feature type="transmembrane region" description="Helical" evidence="7">
    <location>
        <begin position="134"/>
        <end position="156"/>
    </location>
</feature>
<evidence type="ECO:0000256" key="3">
    <source>
        <dbReference type="ARBA" id="ARBA00022475"/>
    </source>
</evidence>
<dbReference type="EMBL" id="CP007032">
    <property type="protein sequence ID" value="AHF05854.1"/>
    <property type="molecule type" value="Genomic_DNA"/>
</dbReference>
<feature type="transmembrane region" description="Helical" evidence="7">
    <location>
        <begin position="205"/>
        <end position="227"/>
    </location>
</feature>
<feature type="transmembrane region" description="Helical" evidence="7">
    <location>
        <begin position="79"/>
        <end position="97"/>
    </location>
</feature>
<evidence type="ECO:0000256" key="6">
    <source>
        <dbReference type="ARBA" id="ARBA00023136"/>
    </source>
</evidence>
<keyword evidence="3" id="KW-1003">Cell membrane</keyword>
<dbReference type="eggNOG" id="COG2814">
    <property type="taxonomic scope" value="Bacteria"/>
</dbReference>
<dbReference type="GO" id="GO:0022857">
    <property type="term" value="F:transmembrane transporter activity"/>
    <property type="evidence" value="ECO:0007669"/>
    <property type="project" value="InterPro"/>
</dbReference>
<evidence type="ECO:0000313" key="10">
    <source>
        <dbReference type="Proteomes" id="UP000010847"/>
    </source>
</evidence>
<dbReference type="PANTHER" id="PTHR23517:SF10">
    <property type="entry name" value="MAJOR FACILITATOR SUPERFAMILY (MFS) PROFILE DOMAIN-CONTAINING PROTEIN"/>
    <property type="match status" value="1"/>
</dbReference>
<evidence type="ECO:0000259" key="8">
    <source>
        <dbReference type="PROSITE" id="PS50850"/>
    </source>
</evidence>
<feature type="domain" description="Major facilitator superfamily (MFS) profile" evidence="8">
    <location>
        <begin position="9"/>
        <end position="388"/>
    </location>
</feature>
<dbReference type="PANTHER" id="PTHR23517">
    <property type="entry name" value="RESISTANCE PROTEIN MDTM, PUTATIVE-RELATED-RELATED"/>
    <property type="match status" value="1"/>
</dbReference>
<dbReference type="STRING" id="871968.DESME_01225"/>
<feature type="transmembrane region" description="Helical" evidence="7">
    <location>
        <begin position="338"/>
        <end position="358"/>
    </location>
</feature>
<feature type="transmembrane region" description="Helical" evidence="7">
    <location>
        <begin position="162"/>
        <end position="184"/>
    </location>
</feature>
<evidence type="ECO:0000256" key="5">
    <source>
        <dbReference type="ARBA" id="ARBA00022989"/>
    </source>
</evidence>
<feature type="transmembrane region" description="Helical" evidence="7">
    <location>
        <begin position="278"/>
        <end position="296"/>
    </location>
</feature>
<dbReference type="SUPFAM" id="SSF103473">
    <property type="entry name" value="MFS general substrate transporter"/>
    <property type="match status" value="1"/>
</dbReference>
<feature type="transmembrane region" description="Helical" evidence="7">
    <location>
        <begin position="48"/>
        <end position="67"/>
    </location>
</feature>
<evidence type="ECO:0000256" key="7">
    <source>
        <dbReference type="SAM" id="Phobius"/>
    </source>
</evidence>
<feature type="transmembrane region" description="Helical" evidence="7">
    <location>
        <begin position="247"/>
        <end position="266"/>
    </location>
</feature>
<keyword evidence="10" id="KW-1185">Reference proteome</keyword>